<name>A0A345EHA2_9EURY</name>
<feature type="transmembrane region" description="Helical" evidence="3">
    <location>
        <begin position="959"/>
        <end position="977"/>
    </location>
</feature>
<gene>
    <name evidence="4" type="primary">csg</name>
    <name evidence="4" type="ORF">DU484_17875</name>
</gene>
<keyword evidence="3" id="KW-0812">Transmembrane</keyword>
<evidence type="ECO:0000256" key="1">
    <source>
        <dbReference type="ARBA" id="ARBA00022729"/>
    </source>
</evidence>
<dbReference type="GO" id="GO:0005886">
    <property type="term" value="C:plasma membrane"/>
    <property type="evidence" value="ECO:0007669"/>
    <property type="project" value="UniProtKB-SubCell"/>
</dbReference>
<keyword evidence="3" id="KW-0472">Membrane</keyword>
<accession>A0A345EHA2</accession>
<dbReference type="Proteomes" id="UP000252985">
    <property type="component" value="Chromosome"/>
</dbReference>
<feature type="region of interest" description="Disordered" evidence="2">
    <location>
        <begin position="905"/>
        <end position="955"/>
    </location>
</feature>
<dbReference type="KEGG" id="haq:DU484_17875"/>
<organism evidence="4 5">
    <name type="scientific">Haloplanus rubicundus</name>
    <dbReference type="NCBI Taxonomy" id="1547898"/>
    <lineage>
        <taxon>Archaea</taxon>
        <taxon>Methanobacteriati</taxon>
        <taxon>Methanobacteriota</taxon>
        <taxon>Stenosarchaea group</taxon>
        <taxon>Halobacteria</taxon>
        <taxon>Halobacteriales</taxon>
        <taxon>Haloferacaceae</taxon>
        <taxon>Haloplanus</taxon>
    </lineage>
</organism>
<keyword evidence="1" id="KW-0732">Signal</keyword>
<evidence type="ECO:0000256" key="2">
    <source>
        <dbReference type="SAM" id="MobiDB-lite"/>
    </source>
</evidence>
<dbReference type="InterPro" id="IPR026371">
    <property type="entry name" value="PGF_CTERM"/>
</dbReference>
<dbReference type="GeneID" id="37288887"/>
<dbReference type="GO" id="GO:0030115">
    <property type="term" value="C:S-layer"/>
    <property type="evidence" value="ECO:0007669"/>
    <property type="project" value="UniProtKB-SubCell"/>
</dbReference>
<proteinExistence type="predicted"/>
<dbReference type="NCBIfam" id="TIGR04126">
    <property type="entry name" value="PGF_CTERM"/>
    <property type="match status" value="1"/>
</dbReference>
<keyword evidence="3" id="KW-1133">Transmembrane helix</keyword>
<dbReference type="AlphaFoldDB" id="A0A345EHA2"/>
<evidence type="ECO:0000313" key="4">
    <source>
        <dbReference type="EMBL" id="AXG11574.1"/>
    </source>
</evidence>
<evidence type="ECO:0000313" key="5">
    <source>
        <dbReference type="Proteomes" id="UP000252985"/>
    </source>
</evidence>
<evidence type="ECO:0000256" key="3">
    <source>
        <dbReference type="SAM" id="Phobius"/>
    </source>
</evidence>
<feature type="compositionally biased region" description="Low complexity" evidence="2">
    <location>
        <begin position="934"/>
        <end position="953"/>
    </location>
</feature>
<sequence length="981" mass="102470">MTTSTEQLETVLVVVALVVSPFAGAVAFAGPAAAASGVTVDSALSPTTVDESSTVSHDVTVTVTDVVTDSGTDSLAITLPSTATGATIPSATVTNNSTSVSSTARVDGRTAYVNVTEDLSGSNDTDVDLTVDATIRVSWGSVTSTQSDTVSYRFTDSGDGDLGPATLATVTVRDVAGPSGSTRAGPGGSGAFDTVDGEGVVYPGATVFQGETDIQLGGPLSGGVVKTAGDAEGIPLETPNVPEDQAVGRYTTDGQSGSPGVTVTTPRVTTLDVENVRGVDIAGGSVRQGSPTSGSGELTVVGAWNYEEAENLEVTVQDNDGLDVTGDAIVEPPGSTGDRATKQAADITDNEVRWDMDLSDLDTGTFTITLAGTDDLDFGTARRSTTITVTASDDVRLAFDRRTVTRGEDVTFRIRGSSAGEYHIVTVAEREFRSADLSTAQRERIFRRVGDTVLTGYSENEDVAYAVVEIDDDTGVGVGQIDTTSLDDGDVDVILYRASPDRPENEGDVDADLDTLSEEDDPSITVDEGEVSITNPRDTYVVGSEITLNGTASEGIDDVAFYVRRQDDYRLLDLDGSASGGTQATVSVDPDGTFEVEDVVLSTGNEAGNRLLSLPGSYRLGVIDAADAGGRGDIQRSLGVSEFTRGTSFQRSIRVVDTELSSVVRTVGGQVSTDDRVVRVTGASLGSRTVAFVFVDERGNVQYADVRTEADGTFEEDDLDLGGNLEDGQVTVLVLTAGRDGEFGDGGLRSLAGGDAYADLEQFATDLDRRSLTGDQVLARLLDETVEATASDDRSITETFRLADSQTTIGNVYPLGARASGVNPIAVDDTMIVEGRTNLRPGDNAITVELLNEDDDSVALATTDEWSYDGTYRIALELDDVETGTYTLEVDDSYNTDTVQVEIVAQRVTPTPEPTPTERPTSTPTERPTPTPTERPTERPTPTATATATPTPTEGGGPGFGVVVALLALVVAALLAIRRGD</sequence>
<dbReference type="InterPro" id="IPR026458">
    <property type="entry name" value="Csg_halobact"/>
</dbReference>
<dbReference type="RefSeq" id="WP_114606604.1">
    <property type="nucleotide sequence ID" value="NZ_CP031148.1"/>
</dbReference>
<protein>
    <submittedName>
        <fullName evidence="4">Major cell surface glycoprotein</fullName>
    </submittedName>
</protein>
<feature type="region of interest" description="Disordered" evidence="2">
    <location>
        <begin position="232"/>
        <end position="264"/>
    </location>
</feature>
<reference evidence="4 5" key="1">
    <citation type="submission" date="2018-07" db="EMBL/GenBank/DDBJ databases">
        <title>Genome sequences of Haloplanus sp. CBA1112.</title>
        <authorList>
            <person name="Kim Y.B."/>
            <person name="Roh S.W."/>
        </authorList>
    </citation>
    <scope>NUCLEOTIDE SEQUENCE [LARGE SCALE GENOMIC DNA]</scope>
    <source>
        <strain evidence="4 5">CBA1112</strain>
    </source>
</reference>
<dbReference type="EMBL" id="CP031148">
    <property type="protein sequence ID" value="AXG11574.1"/>
    <property type="molecule type" value="Genomic_DNA"/>
</dbReference>
<dbReference type="NCBIfam" id="TIGR04216">
    <property type="entry name" value="halo_surf_glyco"/>
    <property type="match status" value="1"/>
</dbReference>